<evidence type="ECO:0000313" key="3">
    <source>
        <dbReference type="Proteomes" id="UP000186559"/>
    </source>
</evidence>
<keyword evidence="1" id="KW-0472">Membrane</keyword>
<keyword evidence="1" id="KW-1133">Transmembrane helix</keyword>
<evidence type="ECO:0000256" key="1">
    <source>
        <dbReference type="SAM" id="Phobius"/>
    </source>
</evidence>
<dbReference type="PROSITE" id="PS51257">
    <property type="entry name" value="PROKAR_LIPOPROTEIN"/>
    <property type="match status" value="1"/>
</dbReference>
<dbReference type="EMBL" id="CP014797">
    <property type="protein sequence ID" value="APX25872.1"/>
    <property type="molecule type" value="Genomic_DNA"/>
</dbReference>
<feature type="transmembrane region" description="Helical" evidence="1">
    <location>
        <begin position="63"/>
        <end position="82"/>
    </location>
</feature>
<dbReference type="AlphaFoldDB" id="A0A1U7DCN6"/>
<feature type="transmembrane region" description="Helical" evidence="1">
    <location>
        <begin position="88"/>
        <end position="107"/>
    </location>
</feature>
<accession>A0A1U7DCN6</accession>
<evidence type="ECO:0000313" key="2">
    <source>
        <dbReference type="EMBL" id="APX25872.1"/>
    </source>
</evidence>
<keyword evidence="3" id="KW-1185">Reference proteome</keyword>
<sequence length="113" mass="11530" precursor="true">MSYRLGLTLIMVAAIVAIGCGLYAYFVPLTGVTGVWGPLAAAFGALCLLIGGALMVKAGSRGARVVLMILLALGILLTALAAWLLHQWIMLAALAVCAIGWFAALSGPEGDTA</sequence>
<dbReference type="RefSeq" id="WP_076625624.1">
    <property type="nucleotide sequence ID" value="NZ_CP014797.1"/>
</dbReference>
<protein>
    <submittedName>
        <fullName evidence="2">Uncharacterized protein</fullName>
    </submittedName>
</protein>
<organism evidence="2 3">
    <name type="scientific">Salipiger profundus</name>
    <dbReference type="NCBI Taxonomy" id="1229727"/>
    <lineage>
        <taxon>Bacteria</taxon>
        <taxon>Pseudomonadati</taxon>
        <taxon>Pseudomonadota</taxon>
        <taxon>Alphaproteobacteria</taxon>
        <taxon>Rhodobacterales</taxon>
        <taxon>Roseobacteraceae</taxon>
        <taxon>Salipiger</taxon>
    </lineage>
</organism>
<keyword evidence="2" id="KW-0614">Plasmid</keyword>
<feature type="transmembrane region" description="Helical" evidence="1">
    <location>
        <begin position="35"/>
        <end position="56"/>
    </location>
</feature>
<feature type="transmembrane region" description="Helical" evidence="1">
    <location>
        <begin position="7"/>
        <end position="29"/>
    </location>
</feature>
<reference evidence="2 3" key="1">
    <citation type="submission" date="2016-03" db="EMBL/GenBank/DDBJ databases">
        <title>Deep-sea bacteria in the southern Pacific.</title>
        <authorList>
            <person name="Tang K."/>
        </authorList>
    </citation>
    <scope>NUCLEOTIDE SEQUENCE [LARGE SCALE GENOMIC DNA]</scope>
    <source>
        <strain evidence="2 3">JLT2016</strain>
        <plasmid evidence="3">Plasmid ptpro1</plasmid>
    </source>
</reference>
<dbReference type="KEGG" id="tpro:Ga0080559_TMP389"/>
<gene>
    <name evidence="2" type="ORF">Ga0080559_TMP389</name>
</gene>
<dbReference type="Proteomes" id="UP000186559">
    <property type="component" value="Plasmid pTPRO1"/>
</dbReference>
<geneLocation type="plasmid" evidence="3">
    <name>ptpro1</name>
</geneLocation>
<keyword evidence="1" id="KW-0812">Transmembrane</keyword>
<proteinExistence type="predicted"/>
<name>A0A1U7DCN6_9RHOB</name>